<organism evidence="2 3">
    <name type="scientific">Hibiscus sabdariffa</name>
    <name type="common">roselle</name>
    <dbReference type="NCBI Taxonomy" id="183260"/>
    <lineage>
        <taxon>Eukaryota</taxon>
        <taxon>Viridiplantae</taxon>
        <taxon>Streptophyta</taxon>
        <taxon>Embryophyta</taxon>
        <taxon>Tracheophyta</taxon>
        <taxon>Spermatophyta</taxon>
        <taxon>Magnoliopsida</taxon>
        <taxon>eudicotyledons</taxon>
        <taxon>Gunneridae</taxon>
        <taxon>Pentapetalae</taxon>
        <taxon>rosids</taxon>
        <taxon>malvids</taxon>
        <taxon>Malvales</taxon>
        <taxon>Malvaceae</taxon>
        <taxon>Malvoideae</taxon>
        <taxon>Hibiscus</taxon>
    </lineage>
</organism>
<feature type="signal peptide" evidence="1">
    <location>
        <begin position="1"/>
        <end position="17"/>
    </location>
</feature>
<name>A0ABR2EJM6_9ROSI</name>
<dbReference type="EMBL" id="JBBPBM010000013">
    <property type="protein sequence ID" value="KAK8562195.1"/>
    <property type="molecule type" value="Genomic_DNA"/>
</dbReference>
<keyword evidence="3" id="KW-1185">Reference proteome</keyword>
<evidence type="ECO:0000313" key="2">
    <source>
        <dbReference type="EMBL" id="KAK8562195.1"/>
    </source>
</evidence>
<comment type="caution">
    <text evidence="2">The sequence shown here is derived from an EMBL/GenBank/DDBJ whole genome shotgun (WGS) entry which is preliminary data.</text>
</comment>
<gene>
    <name evidence="2" type="ORF">V6N12_049242</name>
</gene>
<accession>A0ABR2EJM6</accession>
<evidence type="ECO:0008006" key="4">
    <source>
        <dbReference type="Google" id="ProtNLM"/>
    </source>
</evidence>
<dbReference type="Proteomes" id="UP001472677">
    <property type="component" value="Unassembled WGS sequence"/>
</dbReference>
<reference evidence="2 3" key="1">
    <citation type="journal article" date="2024" name="G3 (Bethesda)">
        <title>Genome assembly of Hibiscus sabdariffa L. provides insights into metabolisms of medicinal natural products.</title>
        <authorList>
            <person name="Kim T."/>
        </authorList>
    </citation>
    <scope>NUCLEOTIDE SEQUENCE [LARGE SCALE GENOMIC DNA]</scope>
    <source>
        <strain evidence="2">TK-2024</strain>
        <tissue evidence="2">Old leaves</tissue>
    </source>
</reference>
<feature type="chain" id="PRO_5047049054" description="Secreted protein" evidence="1">
    <location>
        <begin position="18"/>
        <end position="111"/>
    </location>
</feature>
<evidence type="ECO:0000313" key="3">
    <source>
        <dbReference type="Proteomes" id="UP001472677"/>
    </source>
</evidence>
<proteinExistence type="predicted"/>
<sequence>MLLFPLPLLLCLTTCCSLTTVCNRDSCLGHAIASFCWDLSRRCRAIHSSCYVVCRTSSLQQVAVCDWPPFPSARYVLLYVLFDFSTVDTVYSQRLTLRRRHPDPIPTSPTA</sequence>
<protein>
    <recommendedName>
        <fullName evidence="4">Secreted protein</fullName>
    </recommendedName>
</protein>
<evidence type="ECO:0000256" key="1">
    <source>
        <dbReference type="SAM" id="SignalP"/>
    </source>
</evidence>
<keyword evidence="1" id="KW-0732">Signal</keyword>